<dbReference type="Proteomes" id="UP000246464">
    <property type="component" value="Chromosome 17"/>
</dbReference>
<organism evidence="1 2">
    <name type="scientific">Scophthalmus maximus</name>
    <name type="common">Turbot</name>
    <name type="synonym">Psetta maxima</name>
    <dbReference type="NCBI Taxonomy" id="52904"/>
    <lineage>
        <taxon>Eukaryota</taxon>
        <taxon>Metazoa</taxon>
        <taxon>Chordata</taxon>
        <taxon>Craniata</taxon>
        <taxon>Vertebrata</taxon>
        <taxon>Euteleostomi</taxon>
        <taxon>Actinopterygii</taxon>
        <taxon>Neopterygii</taxon>
        <taxon>Teleostei</taxon>
        <taxon>Neoteleostei</taxon>
        <taxon>Acanthomorphata</taxon>
        <taxon>Carangaria</taxon>
        <taxon>Pleuronectiformes</taxon>
        <taxon>Pleuronectoidei</taxon>
        <taxon>Scophthalmidae</taxon>
        <taxon>Scophthalmus</taxon>
    </lineage>
</organism>
<reference evidence="1 2" key="1">
    <citation type="submission" date="2017-12" db="EMBL/GenBank/DDBJ databases">
        <title>Integrating genomic resources of turbot (Scophthalmus maximus) in depth evaluation of genetic and physical mapping variation across individuals.</title>
        <authorList>
            <person name="Martinez P."/>
        </authorList>
    </citation>
    <scope>NUCLEOTIDE SEQUENCE [LARGE SCALE GENOMIC DNA]</scope>
</reference>
<accession>A0A2U9CLM3</accession>
<evidence type="ECO:0000313" key="2">
    <source>
        <dbReference type="Proteomes" id="UP000246464"/>
    </source>
</evidence>
<dbReference type="EMBL" id="CP026259">
    <property type="protein sequence ID" value="AWP16880.1"/>
    <property type="molecule type" value="Genomic_DNA"/>
</dbReference>
<protein>
    <submittedName>
        <fullName evidence="1">Uncharacterized protein</fullName>
    </submittedName>
</protein>
<name>A0A2U9CLM3_SCOMX</name>
<proteinExistence type="predicted"/>
<evidence type="ECO:0000313" key="1">
    <source>
        <dbReference type="EMBL" id="AWP16880.1"/>
    </source>
</evidence>
<gene>
    <name evidence="1" type="ORF">SMAX5B_016907</name>
</gene>
<dbReference type="AlphaFoldDB" id="A0A2U9CLM3"/>
<keyword evidence="2" id="KW-1185">Reference proteome</keyword>
<sequence length="65" mass="7147">MADPEPGAGNCWSAFQQLPAQDPDEDQVTAGPLTEDEVRGLLDRRQDRETFQQLGPPLHLCSLAN</sequence>